<dbReference type="PANTHER" id="PTHR34582:SF6">
    <property type="entry name" value="UPF0702 TRANSMEMBRANE PROTEIN YCAP"/>
    <property type="match status" value="1"/>
</dbReference>
<protein>
    <submittedName>
        <fullName evidence="10">Uncharacterized membrane protein YcaP (DUF421 family)</fullName>
    </submittedName>
</protein>
<sequence>MDVVIRAAAVYLLILLIMRISGKRTMAQVTIFDFILLLIIGEAVAEALVGEDPSLTAAALIVTTLVLLDRVSDYLGWRVPRLKRILESAPVVLVEDGRPLRDTMNRERISDDDILSSARETQGLESMDQIKWAVLETSGTISIVAKQEESA</sequence>
<dbReference type="RefSeq" id="WP_310170006.1">
    <property type="nucleotide sequence ID" value="NZ_BAABHE010000002.1"/>
</dbReference>
<organism evidence="10 11">
    <name type="scientific">Enteractinococcus fodinae</name>
    <dbReference type="NCBI Taxonomy" id="684663"/>
    <lineage>
        <taxon>Bacteria</taxon>
        <taxon>Bacillati</taxon>
        <taxon>Actinomycetota</taxon>
        <taxon>Actinomycetes</taxon>
        <taxon>Micrococcales</taxon>
        <taxon>Micrococcaceae</taxon>
    </lineage>
</organism>
<dbReference type="EMBL" id="JAVDYJ010000001">
    <property type="protein sequence ID" value="MDR7345830.1"/>
    <property type="molecule type" value="Genomic_DNA"/>
</dbReference>
<keyword evidence="6 7" id="KW-0472">Membrane</keyword>
<evidence type="ECO:0000256" key="5">
    <source>
        <dbReference type="ARBA" id="ARBA00022989"/>
    </source>
</evidence>
<dbReference type="InterPro" id="IPR023090">
    <property type="entry name" value="UPF0702_alpha/beta_dom_sf"/>
</dbReference>
<evidence type="ECO:0000256" key="6">
    <source>
        <dbReference type="ARBA" id="ARBA00023136"/>
    </source>
</evidence>
<dbReference type="InterPro" id="IPR007353">
    <property type="entry name" value="DUF421"/>
</dbReference>
<comment type="similarity">
    <text evidence="2">Belongs to the UPF0702 family.</text>
</comment>
<feature type="domain" description="YetF-like N-terminal transmembrane" evidence="9">
    <location>
        <begin position="12"/>
        <end position="68"/>
    </location>
</feature>
<evidence type="ECO:0000313" key="11">
    <source>
        <dbReference type="Proteomes" id="UP001183794"/>
    </source>
</evidence>
<accession>A0ABU2AWU9</accession>
<evidence type="ECO:0000259" key="8">
    <source>
        <dbReference type="Pfam" id="PF04239"/>
    </source>
</evidence>
<evidence type="ECO:0000256" key="4">
    <source>
        <dbReference type="ARBA" id="ARBA00022692"/>
    </source>
</evidence>
<dbReference type="Pfam" id="PF20730">
    <property type="entry name" value="YetF_N"/>
    <property type="match status" value="1"/>
</dbReference>
<evidence type="ECO:0000313" key="10">
    <source>
        <dbReference type="EMBL" id="MDR7345830.1"/>
    </source>
</evidence>
<feature type="domain" description="YetF C-terminal" evidence="8">
    <location>
        <begin position="80"/>
        <end position="148"/>
    </location>
</feature>
<dbReference type="InterPro" id="IPR048454">
    <property type="entry name" value="YetF_N"/>
</dbReference>
<keyword evidence="5 7" id="KW-1133">Transmembrane helix</keyword>
<keyword evidence="3" id="KW-1003">Cell membrane</keyword>
<dbReference type="PANTHER" id="PTHR34582">
    <property type="entry name" value="UPF0702 TRANSMEMBRANE PROTEIN YCAP"/>
    <property type="match status" value="1"/>
</dbReference>
<comment type="caution">
    <text evidence="10">The sequence shown here is derived from an EMBL/GenBank/DDBJ whole genome shotgun (WGS) entry which is preliminary data.</text>
</comment>
<comment type="subcellular location">
    <subcellularLocation>
        <location evidence="1">Cell membrane</location>
        <topology evidence="1">Multi-pass membrane protein</topology>
    </subcellularLocation>
</comment>
<keyword evidence="11" id="KW-1185">Reference proteome</keyword>
<evidence type="ECO:0000256" key="3">
    <source>
        <dbReference type="ARBA" id="ARBA00022475"/>
    </source>
</evidence>
<dbReference type="Pfam" id="PF04239">
    <property type="entry name" value="DUF421"/>
    <property type="match status" value="1"/>
</dbReference>
<evidence type="ECO:0000256" key="7">
    <source>
        <dbReference type="SAM" id="Phobius"/>
    </source>
</evidence>
<dbReference type="Proteomes" id="UP001183794">
    <property type="component" value="Unassembled WGS sequence"/>
</dbReference>
<name>A0ABU2AWU9_9MICC</name>
<evidence type="ECO:0000256" key="2">
    <source>
        <dbReference type="ARBA" id="ARBA00006448"/>
    </source>
</evidence>
<keyword evidence="4 7" id="KW-0812">Transmembrane</keyword>
<evidence type="ECO:0000256" key="1">
    <source>
        <dbReference type="ARBA" id="ARBA00004651"/>
    </source>
</evidence>
<gene>
    <name evidence="10" type="ORF">J2S62_000087</name>
</gene>
<proteinExistence type="inferred from homology"/>
<feature type="transmembrane region" description="Helical" evidence="7">
    <location>
        <begin position="6"/>
        <end position="22"/>
    </location>
</feature>
<dbReference type="Gene3D" id="3.30.240.20">
    <property type="entry name" value="bsu07140 like domains"/>
    <property type="match status" value="1"/>
</dbReference>
<evidence type="ECO:0000259" key="9">
    <source>
        <dbReference type="Pfam" id="PF20730"/>
    </source>
</evidence>
<reference evidence="10 11" key="1">
    <citation type="submission" date="2023-07" db="EMBL/GenBank/DDBJ databases">
        <title>Sequencing the genomes of 1000 actinobacteria strains.</title>
        <authorList>
            <person name="Klenk H.-P."/>
        </authorList>
    </citation>
    <scope>NUCLEOTIDE SEQUENCE [LARGE SCALE GENOMIC DNA]</scope>
    <source>
        <strain evidence="10 11">DSM 22966</strain>
    </source>
</reference>